<organism evidence="2 3">
    <name type="scientific">Pseudonocardia xinjiangensis</name>
    <dbReference type="NCBI Taxonomy" id="75289"/>
    <lineage>
        <taxon>Bacteria</taxon>
        <taxon>Bacillati</taxon>
        <taxon>Actinomycetota</taxon>
        <taxon>Actinomycetes</taxon>
        <taxon>Pseudonocardiales</taxon>
        <taxon>Pseudonocardiaceae</taxon>
        <taxon>Pseudonocardia</taxon>
    </lineage>
</organism>
<name>A0ABX1R826_9PSEU</name>
<dbReference type="SUPFAM" id="SSF47413">
    <property type="entry name" value="lambda repressor-like DNA-binding domains"/>
    <property type="match status" value="1"/>
</dbReference>
<feature type="domain" description="HTH cro/C1-type" evidence="1">
    <location>
        <begin position="15"/>
        <end position="87"/>
    </location>
</feature>
<dbReference type="CDD" id="cd00093">
    <property type="entry name" value="HTH_XRE"/>
    <property type="match status" value="1"/>
</dbReference>
<evidence type="ECO:0000313" key="2">
    <source>
        <dbReference type="EMBL" id="NMH75809.1"/>
    </source>
</evidence>
<evidence type="ECO:0000259" key="1">
    <source>
        <dbReference type="SMART" id="SM00530"/>
    </source>
</evidence>
<protein>
    <submittedName>
        <fullName evidence="2">Helix-turn-helix domain-containing protein</fullName>
    </submittedName>
</protein>
<keyword evidence="3" id="KW-1185">Reference proteome</keyword>
<dbReference type="InterPro" id="IPR041413">
    <property type="entry name" value="MLTR_LBD"/>
</dbReference>
<accession>A0ABX1R826</accession>
<dbReference type="Gene3D" id="1.10.260.40">
    <property type="entry name" value="lambda repressor-like DNA-binding domains"/>
    <property type="match status" value="1"/>
</dbReference>
<reference evidence="2 3" key="1">
    <citation type="submission" date="2020-04" db="EMBL/GenBank/DDBJ databases">
        <authorList>
            <person name="Klaysubun C."/>
            <person name="Duangmal K."/>
            <person name="Lipun K."/>
        </authorList>
    </citation>
    <scope>NUCLEOTIDE SEQUENCE [LARGE SCALE GENOMIC DNA]</scope>
    <source>
        <strain evidence="2 3">JCM 11839</strain>
    </source>
</reference>
<dbReference type="Pfam" id="PF13560">
    <property type="entry name" value="HTH_31"/>
    <property type="match status" value="1"/>
</dbReference>
<dbReference type="InterPro" id="IPR010982">
    <property type="entry name" value="Lambda_DNA-bd_dom_sf"/>
</dbReference>
<dbReference type="SMART" id="SM00530">
    <property type="entry name" value="HTH_XRE"/>
    <property type="match status" value="1"/>
</dbReference>
<dbReference type="PANTHER" id="PTHR35010">
    <property type="entry name" value="BLL4672 PROTEIN-RELATED"/>
    <property type="match status" value="1"/>
</dbReference>
<dbReference type="PANTHER" id="PTHR35010:SF2">
    <property type="entry name" value="BLL4672 PROTEIN"/>
    <property type="match status" value="1"/>
</dbReference>
<dbReference type="Proteomes" id="UP001296706">
    <property type="component" value="Unassembled WGS sequence"/>
</dbReference>
<gene>
    <name evidence="2" type="ORF">HF577_01625</name>
</gene>
<dbReference type="Gene3D" id="3.30.450.180">
    <property type="match status" value="1"/>
</dbReference>
<dbReference type="InterPro" id="IPR001387">
    <property type="entry name" value="Cro/C1-type_HTH"/>
</dbReference>
<comment type="caution">
    <text evidence="2">The sequence shown here is derived from an EMBL/GenBank/DDBJ whole genome shotgun (WGS) entry which is preliminary data.</text>
</comment>
<sequence>MSSQSGFRRHELGEFLKARRRQLVRAELGLPPVLGRGVSRVRREEVSCLSGVSVTWYTWLEQGRQIKPSRQVLDALARTLRLSPAEHGYILSLAGYSAPQSIPEPSAEAAPPHVQRLLESLDGFPAYVIAPHWAIWGWNAAYTALYRDLARVPPADRNLLWLIFTDPYLRELMPDWGFMSRRHVAQFRAEAGPRLGHPSFSRLVQRLLQASEAFRAAWESHDIEGFASRERLFRHPVVGDLHLEHYRLAPSDHPHLRLVIYTPVLTTDSPQRLRRLVGEESHT</sequence>
<dbReference type="Pfam" id="PF17765">
    <property type="entry name" value="MLTR_LBD"/>
    <property type="match status" value="1"/>
</dbReference>
<dbReference type="EMBL" id="JAAXKY010000002">
    <property type="protein sequence ID" value="NMH75809.1"/>
    <property type="molecule type" value="Genomic_DNA"/>
</dbReference>
<proteinExistence type="predicted"/>
<evidence type="ECO:0000313" key="3">
    <source>
        <dbReference type="Proteomes" id="UP001296706"/>
    </source>
</evidence>